<protein>
    <submittedName>
        <fullName evidence="1">Uncharacterized protein</fullName>
    </submittedName>
</protein>
<reference evidence="1 2" key="1">
    <citation type="submission" date="2014-04" db="EMBL/GenBank/DDBJ databases">
        <title>Evolutionary Origins and Diversification of the Mycorrhizal Mutualists.</title>
        <authorList>
            <consortium name="DOE Joint Genome Institute"/>
            <consortium name="Mycorrhizal Genomics Consortium"/>
            <person name="Kohler A."/>
            <person name="Kuo A."/>
            <person name="Nagy L.G."/>
            <person name="Floudas D."/>
            <person name="Copeland A."/>
            <person name="Barry K.W."/>
            <person name="Cichocki N."/>
            <person name="Veneault-Fourrey C."/>
            <person name="LaButti K."/>
            <person name="Lindquist E.A."/>
            <person name="Lipzen A."/>
            <person name="Lundell T."/>
            <person name="Morin E."/>
            <person name="Murat C."/>
            <person name="Riley R."/>
            <person name="Ohm R."/>
            <person name="Sun H."/>
            <person name="Tunlid A."/>
            <person name="Henrissat B."/>
            <person name="Grigoriev I.V."/>
            <person name="Hibbett D.S."/>
            <person name="Martin F."/>
        </authorList>
    </citation>
    <scope>NUCLEOTIDE SEQUENCE [LARGE SCALE GENOMIC DNA]</scope>
    <source>
        <strain evidence="1 2">MD-312</strain>
    </source>
</reference>
<accession>A0A0C9UZC1</accession>
<keyword evidence="2" id="KW-1185">Reference proteome</keyword>
<proteinExistence type="predicted"/>
<gene>
    <name evidence="1" type="ORF">HYDPIDRAFT_171290</name>
</gene>
<dbReference type="AlphaFoldDB" id="A0A0C9UZC1"/>
<dbReference type="OrthoDB" id="7340501at2759"/>
<organism evidence="1 2">
    <name type="scientific">Hydnomerulius pinastri MD-312</name>
    <dbReference type="NCBI Taxonomy" id="994086"/>
    <lineage>
        <taxon>Eukaryota</taxon>
        <taxon>Fungi</taxon>
        <taxon>Dikarya</taxon>
        <taxon>Basidiomycota</taxon>
        <taxon>Agaricomycotina</taxon>
        <taxon>Agaricomycetes</taxon>
        <taxon>Agaricomycetidae</taxon>
        <taxon>Boletales</taxon>
        <taxon>Boletales incertae sedis</taxon>
        <taxon>Leucogyrophana</taxon>
    </lineage>
</organism>
<dbReference type="Proteomes" id="UP000053820">
    <property type="component" value="Unassembled WGS sequence"/>
</dbReference>
<evidence type="ECO:0000313" key="2">
    <source>
        <dbReference type="Proteomes" id="UP000053820"/>
    </source>
</evidence>
<name>A0A0C9UZC1_9AGAM</name>
<evidence type="ECO:0000313" key="1">
    <source>
        <dbReference type="EMBL" id="KIJ58379.1"/>
    </source>
</evidence>
<sequence>MGDTAKYGVSAQADSAQVPQFLDAGDVYASSRPRQPRACECIVQFPFALPVVEEKMEEDLAEKWREQGKELQDMAAKNWMEKLRSCPSPAFTTDRRTAHRSSFRRRPIRIISTSRTGGAIINASGRDDAALDETIKKLELYFKRAWKKEVEGGDELVEPSFNLIDIARQVFENPKHRPPIHRTNFWAANSIKEAFFQGHHLV</sequence>
<dbReference type="HOGENOM" id="CLU_1354777_0_0_1"/>
<dbReference type="EMBL" id="KN839946">
    <property type="protein sequence ID" value="KIJ58379.1"/>
    <property type="molecule type" value="Genomic_DNA"/>
</dbReference>